<keyword evidence="3" id="KW-0963">Cytoplasm</keyword>
<dbReference type="Pfam" id="PF07610">
    <property type="entry name" value="DUF1573"/>
    <property type="match status" value="1"/>
</dbReference>
<accession>A0A3A4R7W1</accession>
<feature type="domain" description="HYDIN/VesB/CFA65-like Ig-like" evidence="6">
    <location>
        <begin position="156"/>
        <end position="254"/>
    </location>
</feature>
<dbReference type="Gene3D" id="2.60.40.10">
    <property type="entry name" value="Immunoglobulins"/>
    <property type="match status" value="3"/>
</dbReference>
<dbReference type="InterPro" id="IPR053879">
    <property type="entry name" value="HYDIN_VesB_CFA65-like_Ig"/>
</dbReference>
<comment type="subcellular location">
    <subcellularLocation>
        <location evidence="1">Cell projection</location>
        <location evidence="1">Cilium</location>
    </subcellularLocation>
    <subcellularLocation>
        <location evidence="2">Cytoplasm</location>
    </subcellularLocation>
</comment>
<dbReference type="InterPro" id="IPR011467">
    <property type="entry name" value="DUF1573"/>
</dbReference>
<evidence type="ECO:0000256" key="2">
    <source>
        <dbReference type="ARBA" id="ARBA00004496"/>
    </source>
</evidence>
<evidence type="ECO:0000256" key="4">
    <source>
        <dbReference type="ARBA" id="ARBA00023069"/>
    </source>
</evidence>
<name>A0A3A4R7W1_9BACT</name>
<dbReference type="EMBL" id="QZJZ01000023">
    <property type="protein sequence ID" value="RJP60743.1"/>
    <property type="molecule type" value="Genomic_DNA"/>
</dbReference>
<keyword evidence="4" id="KW-0969">Cilium</keyword>
<dbReference type="AlphaFoldDB" id="A0A3A4R7W1"/>
<evidence type="ECO:0000256" key="3">
    <source>
        <dbReference type="ARBA" id="ARBA00022490"/>
    </source>
</evidence>
<dbReference type="GO" id="GO:0005737">
    <property type="term" value="C:cytoplasm"/>
    <property type="evidence" value="ECO:0007669"/>
    <property type="project" value="UniProtKB-SubCell"/>
</dbReference>
<dbReference type="InterPro" id="IPR013783">
    <property type="entry name" value="Ig-like_fold"/>
</dbReference>
<gene>
    <name evidence="7" type="ORF">C4541_03520</name>
</gene>
<evidence type="ECO:0000259" key="6">
    <source>
        <dbReference type="Pfam" id="PF22544"/>
    </source>
</evidence>
<keyword evidence="5" id="KW-0966">Cell projection</keyword>
<dbReference type="Proteomes" id="UP000266426">
    <property type="component" value="Unassembled WGS sequence"/>
</dbReference>
<dbReference type="Pfam" id="PF22544">
    <property type="entry name" value="HYDIN_VesB_CFA65-like_Ig"/>
    <property type="match status" value="1"/>
</dbReference>
<evidence type="ECO:0000313" key="8">
    <source>
        <dbReference type="Proteomes" id="UP000266426"/>
    </source>
</evidence>
<evidence type="ECO:0000256" key="1">
    <source>
        <dbReference type="ARBA" id="ARBA00004138"/>
    </source>
</evidence>
<evidence type="ECO:0000313" key="7">
    <source>
        <dbReference type="EMBL" id="RJP60743.1"/>
    </source>
</evidence>
<comment type="caution">
    <text evidence="7">The sequence shown here is derived from an EMBL/GenBank/DDBJ whole genome shotgun (WGS) entry which is preliminary data.</text>
</comment>
<sequence length="368" mass="40477">MHTINFKGKRMLGQLIRIHICVFFCWFIVSASTPVYSQTKDIPTLKNQGAQISFMDTLWDFGTITQGKKTEHSFVFKNIGSELLVIKNVRSTCGCTAVVPSKNSLESGETATLKVTFDSEGREGLQSKTIYVTTNDNSTPITALTIKGTIEIPPGPRIAYEPKSWDFGLQQIGATPQTKITIKNTGIDNLTVHTIQAPDNISVSIDPKDSISVDDASVMTIFMEPLDKAGVVEQYVHFQTNDSTQSRVTIRITGYVEGTLPPNLLVIPASWDFGVIDSLNDKTVKTTLTLFNSGGSPVTVDSLNVPYGFEALASTPLTIDAGKEMKIPLKLTQLSQKGTVKQYMFIHSNDPEQSTHRINIYGYIKEAE</sequence>
<evidence type="ECO:0000256" key="5">
    <source>
        <dbReference type="ARBA" id="ARBA00023273"/>
    </source>
</evidence>
<dbReference type="PANTHER" id="PTHR37833">
    <property type="entry name" value="LIPOPROTEIN-RELATED"/>
    <property type="match status" value="1"/>
</dbReference>
<proteinExistence type="predicted"/>
<protein>
    <submittedName>
        <fullName evidence="7">DUF1573 domain-containing protein</fullName>
    </submittedName>
</protein>
<dbReference type="PANTHER" id="PTHR37833:SF1">
    <property type="entry name" value="SIGNAL PEPTIDE PROTEIN"/>
    <property type="match status" value="1"/>
</dbReference>
<organism evidence="7 8">
    <name type="scientific">Candidatus Auribacter fodinae</name>
    <dbReference type="NCBI Taxonomy" id="2093366"/>
    <lineage>
        <taxon>Bacteria</taxon>
        <taxon>Pseudomonadati</taxon>
        <taxon>Candidatus Auribacterota</taxon>
        <taxon>Candidatus Auribacteria</taxon>
        <taxon>Candidatus Auribacterales</taxon>
        <taxon>Candidatus Auribacteraceae</taxon>
        <taxon>Candidatus Auribacter</taxon>
    </lineage>
</organism>
<dbReference type="NCBIfam" id="NF012200">
    <property type="entry name" value="choice_anch_D"/>
    <property type="match status" value="1"/>
</dbReference>
<reference evidence="7 8" key="1">
    <citation type="journal article" date="2017" name="ISME J.">
        <title>Energy and carbon metabolisms in a deep terrestrial subsurface fluid microbial community.</title>
        <authorList>
            <person name="Momper L."/>
            <person name="Jungbluth S.P."/>
            <person name="Lee M.D."/>
            <person name="Amend J.P."/>
        </authorList>
    </citation>
    <scope>NUCLEOTIDE SEQUENCE [LARGE SCALE GENOMIC DNA]</scope>
    <source>
        <strain evidence="7">SURF_26</strain>
    </source>
</reference>